<name>Q05GJ0_9LILI</name>
<feature type="transmembrane region" description="Helical" evidence="14">
    <location>
        <begin position="257"/>
        <end position="275"/>
    </location>
</feature>
<comment type="catalytic activity">
    <reaction evidence="12">
        <text>Na(+)(in) + H(+)(out) = Na(+)(out) + H(+)(in)</text>
        <dbReference type="Rhea" id="RHEA:29419"/>
        <dbReference type="ChEBI" id="CHEBI:15378"/>
        <dbReference type="ChEBI" id="CHEBI:29101"/>
    </reaction>
</comment>
<comment type="catalytic activity">
    <reaction evidence="13">
        <text>K(+)(in) + H(+)(out) = K(+)(out) + H(+)(in)</text>
        <dbReference type="Rhea" id="RHEA:29467"/>
        <dbReference type="ChEBI" id="CHEBI:15378"/>
        <dbReference type="ChEBI" id="CHEBI:29103"/>
    </reaction>
</comment>
<sequence length="1050" mass="116471">MAAVEDGALPYRKLLEEVNGTVTGEGRSESTPQDGIIFVGVSLVLGIASRHMLRGTRVPYTVALLLLGIGLGALEFQTSNGLGKLGSGIRLWSHINPELLLGVFLPALLFESSFGMEVHQIKKCLAQMILLAGPGVIASTFCLGSLLKLTFPYNWDWKTSLLLGGLLSATDPVAVVALLKDLGASKKLNTIIEGESLMNDGTAIVVYQLFYDMVLGQEFSAGSIIKFLCEVSLGAVAVGLAFGIVSVLWLHYIFNDTVIEVTLTLAVSYIAFYTSQDAIKVSGVLSVMTLGMFYAVAARTAFKGETHESLHHFWELVSYIANTLIFILSGVVIGENVMSDKSSFESDGAKWGYLILLYVYVQLSRATVVGILFPFLRYFGYGLGLKEAAILIWSGLRGAVALALSLSVKRAGDSLESPSLKQDVGTSFVFFTGGIVLLTLIINGSTTQFLLHFFAMDKLPDAKIRILNYTKYEMLNKAMETFDDLGDDEDLGPVDWPTVKKYITCLNDLEGVQENPHTISESENQLHDMNLSDTRVRLLNGVQAAYWEMLEEGRITQTTGILLMQSVDEAMDTVSHETLCDWKALKAHVHFPKYYKFLQMSRIPQGLVTYFTVERLESACYISAAFLRAHRIARRQLREFIGESEIATAVINESEEEGQEARNFLEDVRISFPQVLCAVKAKQVTYSVLKNLSEYVQTLEKIGLLEEKEMLQLDDAVQTDLKKLLRKPPSVVMPKLKDLLDRHPLLGVLYKQVQVPFEKSTKEIMKTEGRTLYREGSKPKGIWLISSGVFKWASTTLSSRQSLHPDFLHGSPLGLYEVLAGKRFICDMVTDSLVHCFFIKAEKILPLLRSDPEVEELLWRESSIVIAKLLLPLVFENLPLQEVQGLLNERSRMDTYVSGESIEIPHNSVCILLEGSLESQDAHRSLIASPAVLLPSNVAPSFLNLESSGTVPASCCHRGNSYMVEAIARVVRFEIGANERRSPPQWRQSLCMPQSVGPQRLPVREQCGLLSWPENLQRARSHPQVLNAYGHQANNMSARGTGLHNFRSMV</sequence>
<organism evidence="16">
    <name type="scientific">Cymodocea nodosa</name>
    <dbReference type="NCBI Taxonomy" id="55448"/>
    <lineage>
        <taxon>Eukaryota</taxon>
        <taxon>Viridiplantae</taxon>
        <taxon>Streptophyta</taxon>
        <taxon>Embryophyta</taxon>
        <taxon>Tracheophyta</taxon>
        <taxon>Spermatophyta</taxon>
        <taxon>Magnoliopsida</taxon>
        <taxon>Liliopsida</taxon>
        <taxon>Cymodoceaceae</taxon>
        <taxon>Cymodocea</taxon>
    </lineage>
</organism>
<evidence type="ECO:0000256" key="3">
    <source>
        <dbReference type="ARBA" id="ARBA00022475"/>
    </source>
</evidence>
<evidence type="ECO:0000256" key="7">
    <source>
        <dbReference type="ARBA" id="ARBA00022989"/>
    </source>
</evidence>
<dbReference type="InterPro" id="IPR006153">
    <property type="entry name" value="Cation/H_exchanger_TM"/>
</dbReference>
<reference evidence="16" key="1">
    <citation type="journal article" date="2007" name="Plant Mol. Biol.">
        <title>Cloning of two SOS1 transporters from the seagrass Cymodocea nodosa. SOS1 transporters from Cymodocea and Arabidopsis mediate potassium uptake in bacteria.</title>
        <authorList>
            <person name="Garciadeblas B."/>
            <person name="Haro R."/>
            <person name="Benito B."/>
        </authorList>
    </citation>
    <scope>NUCLEOTIDE SEQUENCE</scope>
</reference>
<feature type="transmembrane region" description="Helical" evidence="14">
    <location>
        <begin position="60"/>
        <end position="79"/>
    </location>
</feature>
<evidence type="ECO:0000256" key="12">
    <source>
        <dbReference type="ARBA" id="ARBA00047524"/>
    </source>
</evidence>
<dbReference type="PANTHER" id="PTHR10110:SF86">
    <property type="entry name" value="SODIUM_HYDROGEN EXCHANGER 7"/>
    <property type="match status" value="1"/>
</dbReference>
<evidence type="ECO:0000256" key="11">
    <source>
        <dbReference type="ARBA" id="ARBA00023201"/>
    </source>
</evidence>
<dbReference type="PANTHER" id="PTHR10110">
    <property type="entry name" value="SODIUM/HYDROGEN EXCHANGER"/>
    <property type="match status" value="1"/>
</dbReference>
<keyword evidence="5 14" id="KW-0812">Transmembrane</keyword>
<dbReference type="InterPro" id="IPR018422">
    <property type="entry name" value="Cation/H_exchanger_CPA1"/>
</dbReference>
<dbReference type="AlphaFoldDB" id="Q05GJ0"/>
<evidence type="ECO:0000256" key="5">
    <source>
        <dbReference type="ARBA" id="ARBA00022692"/>
    </source>
</evidence>
<feature type="transmembrane region" description="Helical" evidence="14">
    <location>
        <begin position="353"/>
        <end position="376"/>
    </location>
</feature>
<keyword evidence="2" id="KW-0813">Transport</keyword>
<gene>
    <name evidence="16" type="primary">sos1b</name>
</gene>
<proteinExistence type="evidence at transcript level"/>
<evidence type="ECO:0000256" key="9">
    <source>
        <dbReference type="ARBA" id="ARBA00023065"/>
    </source>
</evidence>
<keyword evidence="3" id="KW-1003">Cell membrane</keyword>
<dbReference type="GO" id="GO:0009941">
    <property type="term" value="C:chloroplast envelope"/>
    <property type="evidence" value="ECO:0007669"/>
    <property type="project" value="TreeGrafter"/>
</dbReference>
<feature type="transmembrane region" description="Helical" evidence="14">
    <location>
        <begin position="231"/>
        <end position="250"/>
    </location>
</feature>
<keyword evidence="9" id="KW-0406">Ion transport</keyword>
<feature type="transmembrane region" description="Helical" evidence="14">
    <location>
        <begin position="313"/>
        <end position="333"/>
    </location>
</feature>
<dbReference type="GO" id="GO:0098719">
    <property type="term" value="P:sodium ion import across plasma membrane"/>
    <property type="evidence" value="ECO:0007669"/>
    <property type="project" value="TreeGrafter"/>
</dbReference>
<evidence type="ECO:0000256" key="13">
    <source>
        <dbReference type="ARBA" id="ARBA00047912"/>
    </source>
</evidence>
<evidence type="ECO:0000256" key="10">
    <source>
        <dbReference type="ARBA" id="ARBA00023136"/>
    </source>
</evidence>
<comment type="subcellular location">
    <subcellularLocation>
        <location evidence="1">Cell membrane</location>
        <topology evidence="1">Multi-pass membrane protein</topology>
    </subcellularLocation>
</comment>
<dbReference type="InterPro" id="IPR018490">
    <property type="entry name" value="cNMP-bd_dom_sf"/>
</dbReference>
<keyword evidence="7 14" id="KW-1133">Transmembrane helix</keyword>
<evidence type="ECO:0000256" key="6">
    <source>
        <dbReference type="ARBA" id="ARBA00022958"/>
    </source>
</evidence>
<dbReference type="GO" id="GO:0015385">
    <property type="term" value="F:sodium:proton antiporter activity"/>
    <property type="evidence" value="ECO:0007669"/>
    <property type="project" value="InterPro"/>
</dbReference>
<dbReference type="GO" id="GO:0015386">
    <property type="term" value="F:potassium:proton antiporter activity"/>
    <property type="evidence" value="ECO:0007669"/>
    <property type="project" value="TreeGrafter"/>
</dbReference>
<evidence type="ECO:0000259" key="15">
    <source>
        <dbReference type="Pfam" id="PF00999"/>
    </source>
</evidence>
<dbReference type="GO" id="GO:0051453">
    <property type="term" value="P:regulation of intracellular pH"/>
    <property type="evidence" value="ECO:0007669"/>
    <property type="project" value="TreeGrafter"/>
</dbReference>
<accession>Q05GJ0</accession>
<keyword evidence="6" id="KW-0630">Potassium</keyword>
<feature type="transmembrane region" description="Helical" evidence="14">
    <location>
        <begin position="128"/>
        <end position="147"/>
    </location>
</feature>
<dbReference type="Gene3D" id="6.10.140.1330">
    <property type="match status" value="1"/>
</dbReference>
<keyword evidence="10 14" id="KW-0472">Membrane</keyword>
<dbReference type="Gene3D" id="2.60.120.10">
    <property type="entry name" value="Jelly Rolls"/>
    <property type="match status" value="1"/>
</dbReference>
<evidence type="ECO:0000256" key="14">
    <source>
        <dbReference type="SAM" id="Phobius"/>
    </source>
</evidence>
<feature type="transmembrane region" description="Helical" evidence="14">
    <location>
        <begin position="428"/>
        <end position="455"/>
    </location>
</feature>
<feature type="transmembrane region" description="Helical" evidence="14">
    <location>
        <begin position="99"/>
        <end position="116"/>
    </location>
</feature>
<dbReference type="Pfam" id="PF00999">
    <property type="entry name" value="Na_H_Exchanger"/>
    <property type="match status" value="1"/>
</dbReference>
<evidence type="ECO:0000256" key="8">
    <source>
        <dbReference type="ARBA" id="ARBA00023053"/>
    </source>
</evidence>
<evidence type="ECO:0000256" key="2">
    <source>
        <dbReference type="ARBA" id="ARBA00022448"/>
    </source>
</evidence>
<evidence type="ECO:0000313" key="16">
    <source>
        <dbReference type="EMBL" id="CAL44986.1"/>
    </source>
</evidence>
<dbReference type="SUPFAM" id="SSF51206">
    <property type="entry name" value="cAMP-binding domain-like"/>
    <property type="match status" value="1"/>
</dbReference>
<evidence type="ECO:0000256" key="4">
    <source>
        <dbReference type="ARBA" id="ARBA00022538"/>
    </source>
</evidence>
<feature type="domain" description="Cation/H+ exchanger transmembrane" evidence="15">
    <location>
        <begin position="42"/>
        <end position="451"/>
    </location>
</feature>
<keyword evidence="4" id="KW-0633">Potassium transport</keyword>
<keyword evidence="11" id="KW-0739">Sodium transport</keyword>
<dbReference type="InterPro" id="IPR014710">
    <property type="entry name" value="RmlC-like_jellyroll"/>
</dbReference>
<protein>
    <submittedName>
        <fullName evidence="16">Putative Na/H antiporter</fullName>
    </submittedName>
</protein>
<keyword evidence="8" id="KW-0915">Sodium</keyword>
<feature type="transmembrane region" description="Helical" evidence="14">
    <location>
        <begin position="35"/>
        <end position="53"/>
    </location>
</feature>
<dbReference type="EMBL" id="AM399078">
    <property type="protein sequence ID" value="CAL44986.1"/>
    <property type="molecule type" value="mRNA"/>
</dbReference>
<evidence type="ECO:0000256" key="1">
    <source>
        <dbReference type="ARBA" id="ARBA00004651"/>
    </source>
</evidence>
<feature type="transmembrane region" description="Helical" evidence="14">
    <location>
        <begin position="281"/>
        <end position="301"/>
    </location>
</feature>
<feature type="transmembrane region" description="Helical" evidence="14">
    <location>
        <begin position="388"/>
        <end position="408"/>
    </location>
</feature>
<dbReference type="GO" id="GO:0005886">
    <property type="term" value="C:plasma membrane"/>
    <property type="evidence" value="ECO:0007669"/>
    <property type="project" value="UniProtKB-SubCell"/>
</dbReference>
<feature type="transmembrane region" description="Helical" evidence="14">
    <location>
        <begin position="159"/>
        <end position="179"/>
    </location>
</feature>